<dbReference type="EMBL" id="FOJT01000001">
    <property type="protein sequence ID" value="SFA78434.1"/>
    <property type="molecule type" value="Genomic_DNA"/>
</dbReference>
<feature type="chain" id="PRO_5011480917" description="DUF6089 domain-containing protein" evidence="1">
    <location>
        <begin position="20"/>
        <end position="227"/>
    </location>
</feature>
<proteinExistence type="predicted"/>
<protein>
    <recommendedName>
        <fullName evidence="2">DUF6089 domain-containing protein</fullName>
    </recommendedName>
</protein>
<evidence type="ECO:0000313" key="3">
    <source>
        <dbReference type="EMBL" id="SFA78434.1"/>
    </source>
</evidence>
<dbReference type="Proteomes" id="UP000199604">
    <property type="component" value="Unassembled WGS sequence"/>
</dbReference>
<dbReference type="AlphaFoldDB" id="A0A1I0VQ02"/>
<keyword evidence="1" id="KW-0732">Signal</keyword>
<dbReference type="Pfam" id="PF19573">
    <property type="entry name" value="DUF6089"/>
    <property type="match status" value="1"/>
</dbReference>
<keyword evidence="4" id="KW-1185">Reference proteome</keyword>
<feature type="signal peptide" evidence="1">
    <location>
        <begin position="1"/>
        <end position="19"/>
    </location>
</feature>
<name>A0A1I0VQ02_9FLAO</name>
<dbReference type="STRING" id="498292.SAMN05660845_0525"/>
<accession>A0A1I0VQ02</accession>
<dbReference type="RefSeq" id="WP_091473625.1">
    <property type="nucleotide sequence ID" value="NZ_FOJT01000001.1"/>
</dbReference>
<organism evidence="3 4">
    <name type="scientific">Flavobacterium swingsii</name>
    <dbReference type="NCBI Taxonomy" id="498292"/>
    <lineage>
        <taxon>Bacteria</taxon>
        <taxon>Pseudomonadati</taxon>
        <taxon>Bacteroidota</taxon>
        <taxon>Flavobacteriia</taxon>
        <taxon>Flavobacteriales</taxon>
        <taxon>Flavobacteriaceae</taxon>
        <taxon>Flavobacterium</taxon>
    </lineage>
</organism>
<evidence type="ECO:0000259" key="2">
    <source>
        <dbReference type="Pfam" id="PF19573"/>
    </source>
</evidence>
<gene>
    <name evidence="3" type="ORF">SAMN05660845_0525</name>
</gene>
<sequence>MRKTTYILTIFFLFQMANAQIHEIGVFAGGSNFIGDVGSTQYIAPKDPAIGILYKWNKNPRYSWRFSVTQSKIKGIDANSDLNSRQERDYTFQNTITEFSGGFEFNWFDFNLHKSGFMSTPYLYTGLSYFTSDDLYVINDKYVSDGNSGGVAIPIIGGLKMHIADSFVLGIEAGARYTFSDDIDGSFPKNGSLESLKFGNTNSKDWYVFTGLTLTYTFGNKPCYCNE</sequence>
<evidence type="ECO:0000256" key="1">
    <source>
        <dbReference type="SAM" id="SignalP"/>
    </source>
</evidence>
<dbReference type="InterPro" id="IPR045743">
    <property type="entry name" value="DUF6089"/>
</dbReference>
<reference evidence="4" key="1">
    <citation type="submission" date="2016-10" db="EMBL/GenBank/DDBJ databases">
        <authorList>
            <person name="Varghese N."/>
            <person name="Submissions S."/>
        </authorList>
    </citation>
    <scope>NUCLEOTIDE SEQUENCE [LARGE SCALE GENOMIC DNA]</scope>
    <source>
        <strain evidence="4">DSM 21789</strain>
    </source>
</reference>
<evidence type="ECO:0000313" key="4">
    <source>
        <dbReference type="Proteomes" id="UP000199604"/>
    </source>
</evidence>
<feature type="domain" description="DUF6089" evidence="2">
    <location>
        <begin position="6"/>
        <end position="227"/>
    </location>
</feature>
<dbReference type="OrthoDB" id="654178at2"/>